<protein>
    <submittedName>
        <fullName evidence="1">Nucleotidyltransferase domain-containing protein</fullName>
    </submittedName>
</protein>
<gene>
    <name evidence="1" type="ORF">ACFSCY_05740</name>
</gene>
<dbReference type="EMBL" id="JBHUCP010000003">
    <property type="protein sequence ID" value="MFD1528936.1"/>
    <property type="molecule type" value="Genomic_DNA"/>
</dbReference>
<evidence type="ECO:0000313" key="2">
    <source>
        <dbReference type="Proteomes" id="UP001597145"/>
    </source>
</evidence>
<dbReference type="RefSeq" id="WP_343985017.1">
    <property type="nucleotide sequence ID" value="NZ_BAAAJG010000025.1"/>
</dbReference>
<sequence length="201" mass="22309">MGADLGRWVPLPLNEVAGLFSSFPGTWWIAGGFAVELAVGHPVRDEHGDIDVGVVRSDHLTLHDVLRGWELWAADPPGSLRRWSPGEQLPAHVHDVWCKQGPEAPWGLQVMIDDTDGDEWVSRRDSAVRRPLAEIIGVGSSGVPYLIPAVQMYYKAARHRPKDDVDLRAVLPVMTGEERRWLRATVEATFPGHPWLSVVHG</sequence>
<organism evidence="1 2">
    <name type="scientific">Pseudonocardia aurantiaca</name>
    <dbReference type="NCBI Taxonomy" id="75290"/>
    <lineage>
        <taxon>Bacteria</taxon>
        <taxon>Bacillati</taxon>
        <taxon>Actinomycetota</taxon>
        <taxon>Actinomycetes</taxon>
        <taxon>Pseudonocardiales</taxon>
        <taxon>Pseudonocardiaceae</taxon>
        <taxon>Pseudonocardia</taxon>
    </lineage>
</organism>
<dbReference type="Pfam" id="PF10706">
    <property type="entry name" value="Aminoglyc_resit"/>
    <property type="match status" value="1"/>
</dbReference>
<name>A0ABW4FEF9_9PSEU</name>
<proteinExistence type="predicted"/>
<keyword evidence="2" id="KW-1185">Reference proteome</keyword>
<evidence type="ECO:0000313" key="1">
    <source>
        <dbReference type="EMBL" id="MFD1528936.1"/>
    </source>
</evidence>
<accession>A0ABW4FEF9</accession>
<reference evidence="2" key="1">
    <citation type="journal article" date="2019" name="Int. J. Syst. Evol. Microbiol.">
        <title>The Global Catalogue of Microorganisms (GCM) 10K type strain sequencing project: providing services to taxonomists for standard genome sequencing and annotation.</title>
        <authorList>
            <consortium name="The Broad Institute Genomics Platform"/>
            <consortium name="The Broad Institute Genome Sequencing Center for Infectious Disease"/>
            <person name="Wu L."/>
            <person name="Ma J."/>
        </authorList>
    </citation>
    <scope>NUCLEOTIDE SEQUENCE [LARGE SCALE GENOMIC DNA]</scope>
    <source>
        <strain evidence="2">JCM 12165</strain>
    </source>
</reference>
<dbReference type="InterPro" id="IPR019646">
    <property type="entry name" value="Aminoglyc_AdlTrfase"/>
</dbReference>
<dbReference type="Gene3D" id="3.30.460.40">
    <property type="match status" value="1"/>
</dbReference>
<dbReference type="Proteomes" id="UP001597145">
    <property type="component" value="Unassembled WGS sequence"/>
</dbReference>
<comment type="caution">
    <text evidence="1">The sequence shown here is derived from an EMBL/GenBank/DDBJ whole genome shotgun (WGS) entry which is preliminary data.</text>
</comment>